<dbReference type="Gene3D" id="3.40.50.300">
    <property type="entry name" value="P-loop containing nucleotide triphosphate hydrolases"/>
    <property type="match status" value="1"/>
</dbReference>
<dbReference type="GO" id="GO:0055085">
    <property type="term" value="P:transmembrane transport"/>
    <property type="evidence" value="ECO:0007669"/>
    <property type="project" value="UniProtKB-ARBA"/>
</dbReference>
<dbReference type="GO" id="GO:0005886">
    <property type="term" value="C:plasma membrane"/>
    <property type="evidence" value="ECO:0007669"/>
    <property type="project" value="UniProtKB-SubCell"/>
</dbReference>
<protein>
    <submittedName>
        <fullName evidence="9">ABC transporter ATP-binding protein</fullName>
    </submittedName>
</protein>
<gene>
    <name evidence="9" type="ORF">FSB78_03990</name>
</gene>
<evidence type="ECO:0000313" key="9">
    <source>
        <dbReference type="EMBL" id="TXC70198.1"/>
    </source>
</evidence>
<comment type="similarity">
    <text evidence="2">Belongs to the ABC transporter superfamily.</text>
</comment>
<comment type="caution">
    <text evidence="9">The sequence shown here is derived from an EMBL/GenBank/DDBJ whole genome shotgun (WGS) entry which is preliminary data.</text>
</comment>
<keyword evidence="3" id="KW-0813">Transport</keyword>
<proteinExistence type="inferred from homology"/>
<keyword evidence="6 9" id="KW-0067">ATP-binding</keyword>
<dbReference type="PANTHER" id="PTHR43297:SF2">
    <property type="entry name" value="DIPEPTIDE TRANSPORT ATP-BINDING PROTEIN DPPD"/>
    <property type="match status" value="1"/>
</dbReference>
<accession>A0A5C6UDZ1</accession>
<evidence type="ECO:0000256" key="3">
    <source>
        <dbReference type="ARBA" id="ARBA00022448"/>
    </source>
</evidence>
<comment type="subcellular location">
    <subcellularLocation>
        <location evidence="1">Cell inner membrane</location>
        <topology evidence="1">Peripheral membrane protein</topology>
    </subcellularLocation>
</comment>
<dbReference type="Pfam" id="PF00005">
    <property type="entry name" value="ABC_tran"/>
    <property type="match status" value="1"/>
</dbReference>
<dbReference type="CDD" id="cd03257">
    <property type="entry name" value="ABC_NikE_OppD_transporters"/>
    <property type="match status" value="1"/>
</dbReference>
<dbReference type="InterPro" id="IPR013563">
    <property type="entry name" value="Oligopep_ABC_C"/>
</dbReference>
<dbReference type="InterPro" id="IPR017871">
    <property type="entry name" value="ABC_transporter-like_CS"/>
</dbReference>
<dbReference type="SUPFAM" id="SSF52540">
    <property type="entry name" value="P-loop containing nucleoside triphosphate hydrolases"/>
    <property type="match status" value="1"/>
</dbReference>
<keyword evidence="10" id="KW-1185">Reference proteome</keyword>
<evidence type="ECO:0000259" key="8">
    <source>
        <dbReference type="PROSITE" id="PS50893"/>
    </source>
</evidence>
<evidence type="ECO:0000313" key="10">
    <source>
        <dbReference type="Proteomes" id="UP000321250"/>
    </source>
</evidence>
<dbReference type="GO" id="GO:0005524">
    <property type="term" value="F:ATP binding"/>
    <property type="evidence" value="ECO:0007669"/>
    <property type="project" value="UniProtKB-KW"/>
</dbReference>
<dbReference type="InterPro" id="IPR003593">
    <property type="entry name" value="AAA+_ATPase"/>
</dbReference>
<reference evidence="9 10" key="1">
    <citation type="journal article" date="2013" name="Antonie Van Leeuwenhoek">
        <title>Sphingomonas ginsenosidivorax sp. nov., with the ability to transform ginsenosides.</title>
        <authorList>
            <person name="Jin X.F."/>
            <person name="Kim J.K."/>
            <person name="Liu Q.M."/>
            <person name="Kang M.S."/>
            <person name="He D."/>
            <person name="Jin F.X."/>
            <person name="Kim S.C."/>
            <person name="Im W.T."/>
        </authorList>
    </citation>
    <scope>NUCLEOTIDE SEQUENCE [LARGE SCALE GENOMIC DNA]</scope>
    <source>
        <strain evidence="9 10">KHI67</strain>
    </source>
</reference>
<keyword evidence="7" id="KW-0472">Membrane</keyword>
<evidence type="ECO:0000256" key="4">
    <source>
        <dbReference type="ARBA" id="ARBA00022475"/>
    </source>
</evidence>
<evidence type="ECO:0000256" key="6">
    <source>
        <dbReference type="ARBA" id="ARBA00022840"/>
    </source>
</evidence>
<dbReference type="AlphaFoldDB" id="A0A5C6UDZ1"/>
<dbReference type="PANTHER" id="PTHR43297">
    <property type="entry name" value="OLIGOPEPTIDE TRANSPORT ATP-BINDING PROTEIN APPD"/>
    <property type="match status" value="1"/>
</dbReference>
<dbReference type="PROSITE" id="PS50893">
    <property type="entry name" value="ABC_TRANSPORTER_2"/>
    <property type="match status" value="1"/>
</dbReference>
<dbReference type="GO" id="GO:0015833">
    <property type="term" value="P:peptide transport"/>
    <property type="evidence" value="ECO:0007669"/>
    <property type="project" value="InterPro"/>
</dbReference>
<dbReference type="Pfam" id="PF08352">
    <property type="entry name" value="oligo_HPY"/>
    <property type="match status" value="1"/>
</dbReference>
<evidence type="ECO:0000256" key="2">
    <source>
        <dbReference type="ARBA" id="ARBA00005417"/>
    </source>
</evidence>
<sequence length="329" mass="35051">MTERACDTPILDVRGLTVDFVAGDGRTIRALHGIDLTIAAGETYALVGESGSGKSVTSLAIMRLLDARRARVAGSVTLDGAGDLLALPVKALGAIRGREIAMIFQEPMSCLNPVQTVGAQIAEALRRHVGGTRAEVDAAVIAALAEVEIPDPRARAAAYPHELSGGMRQRVLIAMALACRPRLLIADEPTTALDVTVQAQILRLLAKLQRERGMAVLFITHSLAVVAEIADRVGVMYGGRIVEQARASELFARPRHPYARGLLDSLPQPSRGGRLRAIPGQVIDPGHPPPGCAFEPRCALRIDECGAGPVPFFPVPPDRASRCLRWDAL</sequence>
<evidence type="ECO:0000256" key="5">
    <source>
        <dbReference type="ARBA" id="ARBA00022741"/>
    </source>
</evidence>
<dbReference type="GO" id="GO:0016887">
    <property type="term" value="F:ATP hydrolysis activity"/>
    <property type="evidence" value="ECO:0007669"/>
    <property type="project" value="InterPro"/>
</dbReference>
<dbReference type="FunFam" id="3.40.50.300:FF:000016">
    <property type="entry name" value="Oligopeptide ABC transporter ATP-binding component"/>
    <property type="match status" value="1"/>
</dbReference>
<dbReference type="InterPro" id="IPR050388">
    <property type="entry name" value="ABC_Ni/Peptide_Import"/>
</dbReference>
<keyword evidence="4" id="KW-1003">Cell membrane</keyword>
<dbReference type="InterPro" id="IPR027417">
    <property type="entry name" value="P-loop_NTPase"/>
</dbReference>
<dbReference type="OrthoDB" id="9802264at2"/>
<dbReference type="RefSeq" id="WP_147080166.1">
    <property type="nucleotide sequence ID" value="NZ_VOQR01000001.1"/>
</dbReference>
<feature type="domain" description="ABC transporter" evidence="8">
    <location>
        <begin position="13"/>
        <end position="263"/>
    </location>
</feature>
<name>A0A5C6UDZ1_9SPHN</name>
<keyword evidence="5" id="KW-0547">Nucleotide-binding</keyword>
<evidence type="ECO:0000256" key="7">
    <source>
        <dbReference type="ARBA" id="ARBA00023136"/>
    </source>
</evidence>
<evidence type="ECO:0000256" key="1">
    <source>
        <dbReference type="ARBA" id="ARBA00004417"/>
    </source>
</evidence>
<dbReference type="NCBIfam" id="TIGR01727">
    <property type="entry name" value="oligo_HPY"/>
    <property type="match status" value="1"/>
</dbReference>
<dbReference type="PROSITE" id="PS00211">
    <property type="entry name" value="ABC_TRANSPORTER_1"/>
    <property type="match status" value="1"/>
</dbReference>
<dbReference type="InterPro" id="IPR003439">
    <property type="entry name" value="ABC_transporter-like_ATP-bd"/>
</dbReference>
<organism evidence="9 10">
    <name type="scientific">Sphingomonas ginsenosidivorax</name>
    <dbReference type="NCBI Taxonomy" id="862135"/>
    <lineage>
        <taxon>Bacteria</taxon>
        <taxon>Pseudomonadati</taxon>
        <taxon>Pseudomonadota</taxon>
        <taxon>Alphaproteobacteria</taxon>
        <taxon>Sphingomonadales</taxon>
        <taxon>Sphingomonadaceae</taxon>
        <taxon>Sphingomonas</taxon>
    </lineage>
</organism>
<dbReference type="EMBL" id="VOQR01000001">
    <property type="protein sequence ID" value="TXC70198.1"/>
    <property type="molecule type" value="Genomic_DNA"/>
</dbReference>
<dbReference type="SMART" id="SM00382">
    <property type="entry name" value="AAA"/>
    <property type="match status" value="1"/>
</dbReference>
<dbReference type="Proteomes" id="UP000321250">
    <property type="component" value="Unassembled WGS sequence"/>
</dbReference>